<reference evidence="1 2" key="1">
    <citation type="journal article" date="2019" name="Int. J. Syst. Evol. Microbiol.">
        <title>The Global Catalogue of Microorganisms (GCM) 10K type strain sequencing project: providing services to taxonomists for standard genome sequencing and annotation.</title>
        <authorList>
            <consortium name="The Broad Institute Genomics Platform"/>
            <consortium name="The Broad Institute Genome Sequencing Center for Infectious Disease"/>
            <person name="Wu L."/>
            <person name="Ma J."/>
        </authorList>
    </citation>
    <scope>NUCLEOTIDE SEQUENCE [LARGE SCALE GENOMIC DNA]</scope>
    <source>
        <strain evidence="1 2">JCM 14902</strain>
    </source>
</reference>
<dbReference type="Proteomes" id="UP001500326">
    <property type="component" value="Unassembled WGS sequence"/>
</dbReference>
<sequence length="85" mass="9125">MLRAAILVDRSSLASSPILRRGTLLVHVSLLALRALGSDAPPRGIMLLAVRHPHVAHRHERADAPIGASALEWVSDAGQPKRPET</sequence>
<dbReference type="EMBL" id="BAAAOH010000001">
    <property type="protein sequence ID" value="GAA1994976.1"/>
    <property type="molecule type" value="Genomic_DNA"/>
</dbReference>
<organism evidence="1 2">
    <name type="scientific">Microbacterium pumilum</name>
    <dbReference type="NCBI Taxonomy" id="344165"/>
    <lineage>
        <taxon>Bacteria</taxon>
        <taxon>Bacillati</taxon>
        <taxon>Actinomycetota</taxon>
        <taxon>Actinomycetes</taxon>
        <taxon>Micrococcales</taxon>
        <taxon>Microbacteriaceae</taxon>
        <taxon>Microbacterium</taxon>
    </lineage>
</organism>
<name>A0ABN2SYS2_9MICO</name>
<evidence type="ECO:0000313" key="1">
    <source>
        <dbReference type="EMBL" id="GAA1994976.1"/>
    </source>
</evidence>
<comment type="caution">
    <text evidence="1">The sequence shown here is derived from an EMBL/GenBank/DDBJ whole genome shotgun (WGS) entry which is preliminary data.</text>
</comment>
<proteinExistence type="predicted"/>
<protein>
    <submittedName>
        <fullName evidence="1">Uncharacterized protein</fullName>
    </submittedName>
</protein>
<evidence type="ECO:0000313" key="2">
    <source>
        <dbReference type="Proteomes" id="UP001500326"/>
    </source>
</evidence>
<gene>
    <name evidence="1" type="ORF">GCM10009777_33660</name>
</gene>
<keyword evidence="2" id="KW-1185">Reference proteome</keyword>
<accession>A0ABN2SYS2</accession>